<name>A0A9E7G3J5_9LILI</name>
<accession>A0A9E7G3J5</accession>
<protein>
    <recommendedName>
        <fullName evidence="2">DUF569 domain-containing protein</fullName>
    </recommendedName>
</protein>
<dbReference type="Proteomes" id="UP001055439">
    <property type="component" value="Chromosome 5"/>
</dbReference>
<keyword evidence="4" id="KW-1185">Reference proteome</keyword>
<reference evidence="3" key="1">
    <citation type="submission" date="2022-05" db="EMBL/GenBank/DDBJ databases">
        <title>The Musa troglodytarum L. genome provides insights into the mechanism of non-climacteric behaviour and enrichment of carotenoids.</title>
        <authorList>
            <person name="Wang J."/>
        </authorList>
    </citation>
    <scope>NUCLEOTIDE SEQUENCE</scope>
    <source>
        <tissue evidence="3">Leaf</tissue>
    </source>
</reference>
<feature type="region of interest" description="Disordered" evidence="1">
    <location>
        <begin position="203"/>
        <end position="226"/>
    </location>
</feature>
<sequence>MIIQQTSAGAAPWITAEGTSDAVAEEAAAALMGDEMVAGMVEEEASAAPVTTRMGTLERSDGGSGCHGRGRRCFCLGRRQEWQVLRLEDFNVPVKRGPGSLPRRRTERHGPAPRQVAFLRPEVKDVMADIERLPIAAGADPIGELLGDRLIVGSEAEPLLVSDDLDGPPGAVREAILVHPHASRALRRRITLAPAKISMAESCKQETIRNKEGKNRLGSPRSSSRERVVRLQSIHNKYLEAETDERRVGQHQDRSSGGARWTVEVVTDILHQPCLSVSRAAAAASSLRPLGTAPSSTFPGWTAKPSDASVAEENGMRSWVVAGSSLSTLTSGPDPLTN</sequence>
<dbReference type="InterPro" id="IPR007679">
    <property type="entry name" value="DUF569"/>
</dbReference>
<feature type="compositionally biased region" description="Basic and acidic residues" evidence="1">
    <location>
        <begin position="203"/>
        <end position="215"/>
    </location>
</feature>
<evidence type="ECO:0000313" key="4">
    <source>
        <dbReference type="Proteomes" id="UP001055439"/>
    </source>
</evidence>
<organism evidence="3 4">
    <name type="scientific">Musa troglodytarum</name>
    <name type="common">fe'i banana</name>
    <dbReference type="NCBI Taxonomy" id="320322"/>
    <lineage>
        <taxon>Eukaryota</taxon>
        <taxon>Viridiplantae</taxon>
        <taxon>Streptophyta</taxon>
        <taxon>Embryophyta</taxon>
        <taxon>Tracheophyta</taxon>
        <taxon>Spermatophyta</taxon>
        <taxon>Magnoliopsida</taxon>
        <taxon>Liliopsida</taxon>
        <taxon>Zingiberales</taxon>
        <taxon>Musaceae</taxon>
        <taxon>Musa</taxon>
    </lineage>
</organism>
<proteinExistence type="predicted"/>
<feature type="domain" description="DUF569" evidence="2">
    <location>
        <begin position="227"/>
        <end position="268"/>
    </location>
</feature>
<dbReference type="EMBL" id="CP097507">
    <property type="protein sequence ID" value="URE05983.1"/>
    <property type="molecule type" value="Genomic_DNA"/>
</dbReference>
<evidence type="ECO:0000259" key="2">
    <source>
        <dbReference type="Pfam" id="PF04601"/>
    </source>
</evidence>
<dbReference type="Pfam" id="PF04601">
    <property type="entry name" value="DUF569"/>
    <property type="match status" value="1"/>
</dbReference>
<dbReference type="AlphaFoldDB" id="A0A9E7G3J5"/>
<gene>
    <name evidence="3" type="ORF">MUK42_34218</name>
</gene>
<evidence type="ECO:0000256" key="1">
    <source>
        <dbReference type="SAM" id="MobiDB-lite"/>
    </source>
</evidence>
<evidence type="ECO:0000313" key="3">
    <source>
        <dbReference type="EMBL" id="URE05983.1"/>
    </source>
</evidence>
<feature type="region of interest" description="Disordered" evidence="1">
    <location>
        <begin position="289"/>
        <end position="310"/>
    </location>
</feature>